<evidence type="ECO:0000256" key="1">
    <source>
        <dbReference type="SAM" id="Phobius"/>
    </source>
</evidence>
<feature type="transmembrane region" description="Helical" evidence="1">
    <location>
        <begin position="113"/>
        <end position="133"/>
    </location>
</feature>
<evidence type="ECO:0000313" key="3">
    <source>
        <dbReference type="Proteomes" id="UP001220610"/>
    </source>
</evidence>
<accession>A0AAJ6BHZ9</accession>
<keyword evidence="1" id="KW-1133">Transmembrane helix</keyword>
<protein>
    <submittedName>
        <fullName evidence="2">Uncharacterized protein</fullName>
    </submittedName>
</protein>
<dbReference type="EMBL" id="CP119311">
    <property type="protein sequence ID" value="WEK36757.1"/>
    <property type="molecule type" value="Genomic_DNA"/>
</dbReference>
<feature type="transmembrane region" description="Helical" evidence="1">
    <location>
        <begin position="12"/>
        <end position="32"/>
    </location>
</feature>
<dbReference type="AlphaFoldDB" id="A0AAJ6BHZ9"/>
<keyword evidence="1" id="KW-0812">Transmembrane</keyword>
<feature type="transmembrane region" description="Helical" evidence="1">
    <location>
        <begin position="47"/>
        <end position="67"/>
    </location>
</feature>
<reference evidence="2" key="1">
    <citation type="submission" date="2023-03" db="EMBL/GenBank/DDBJ databases">
        <title>Andean soil-derived lignocellulolytic bacterial consortium as a source of novel taxa and putative plastic-active enzymes.</title>
        <authorList>
            <person name="Diaz-Garcia L."/>
            <person name="Chuvochina M."/>
            <person name="Feuerriegel G."/>
            <person name="Bunk B."/>
            <person name="Sproer C."/>
            <person name="Streit W.R."/>
            <person name="Rodriguez L.M."/>
            <person name="Overmann J."/>
            <person name="Jimenez D.J."/>
        </authorList>
    </citation>
    <scope>NUCLEOTIDE SEQUENCE</scope>
    <source>
        <strain evidence="2">MAG 7</strain>
    </source>
</reference>
<feature type="transmembrane region" description="Helical" evidence="1">
    <location>
        <begin position="87"/>
        <end position="107"/>
    </location>
</feature>
<name>A0AAJ6BHZ9_9BACT</name>
<evidence type="ECO:0000313" key="2">
    <source>
        <dbReference type="EMBL" id="WEK36757.1"/>
    </source>
</evidence>
<gene>
    <name evidence="2" type="ORF">P0Y53_04515</name>
</gene>
<proteinExistence type="predicted"/>
<dbReference type="Proteomes" id="UP001220610">
    <property type="component" value="Chromosome"/>
</dbReference>
<sequence>MLLPNYFRTLRLVHLGMIFGLLLFLVMGILTLETGMYHPFAPELDRTLQVITILLSAAATVVGFNVFKRKILAARNSDGPAAGRIRLYMSACFLWWALMDAPAMLALLCFFMVGNYAFVALAGFHLLVLLLFMPRKQNIIVLLQLTEADLGQLEGKGQ</sequence>
<organism evidence="2 3">
    <name type="scientific">Candidatus Pseudobacter hemicellulosilyticus</name>
    <dbReference type="NCBI Taxonomy" id="3121375"/>
    <lineage>
        <taxon>Bacteria</taxon>
        <taxon>Pseudomonadati</taxon>
        <taxon>Bacteroidota</taxon>
        <taxon>Chitinophagia</taxon>
        <taxon>Chitinophagales</taxon>
        <taxon>Chitinophagaceae</taxon>
        <taxon>Pseudobacter</taxon>
    </lineage>
</organism>
<keyword evidence="1" id="KW-0472">Membrane</keyword>